<evidence type="ECO:0000259" key="6">
    <source>
        <dbReference type="Pfam" id="PF08281"/>
    </source>
</evidence>
<dbReference type="InterPro" id="IPR036388">
    <property type="entry name" value="WH-like_DNA-bd_sf"/>
</dbReference>
<dbReference type="SUPFAM" id="SSF88946">
    <property type="entry name" value="Sigma2 domain of RNA polymerase sigma factors"/>
    <property type="match status" value="1"/>
</dbReference>
<name>A0A544UX48_LYSSH</name>
<feature type="domain" description="RNA polymerase sigma factor 70 region 4 type 2" evidence="6">
    <location>
        <begin position="113"/>
        <end position="164"/>
    </location>
</feature>
<keyword evidence="4" id="KW-0804">Transcription</keyword>
<evidence type="ECO:0000313" key="7">
    <source>
        <dbReference type="EMBL" id="TQR38425.1"/>
    </source>
</evidence>
<organism evidence="7 8">
    <name type="scientific">Lysinibacillus sphaericus</name>
    <name type="common">Bacillus sphaericus</name>
    <dbReference type="NCBI Taxonomy" id="1421"/>
    <lineage>
        <taxon>Bacteria</taxon>
        <taxon>Bacillati</taxon>
        <taxon>Bacillota</taxon>
        <taxon>Bacilli</taxon>
        <taxon>Bacillales</taxon>
        <taxon>Bacillaceae</taxon>
        <taxon>Lysinibacillus</taxon>
    </lineage>
</organism>
<keyword evidence="3" id="KW-0731">Sigma factor</keyword>
<dbReference type="AlphaFoldDB" id="A0A544UX48"/>
<dbReference type="PANTHER" id="PTHR43133">
    <property type="entry name" value="RNA POLYMERASE ECF-TYPE SIGMA FACTO"/>
    <property type="match status" value="1"/>
</dbReference>
<dbReference type="InterPro" id="IPR007627">
    <property type="entry name" value="RNA_pol_sigma70_r2"/>
</dbReference>
<dbReference type="Gene3D" id="1.10.1740.10">
    <property type="match status" value="1"/>
</dbReference>
<dbReference type="EMBL" id="SADV01000002">
    <property type="protein sequence ID" value="TQR38425.1"/>
    <property type="molecule type" value="Genomic_DNA"/>
</dbReference>
<dbReference type="GO" id="GO:0003677">
    <property type="term" value="F:DNA binding"/>
    <property type="evidence" value="ECO:0007669"/>
    <property type="project" value="InterPro"/>
</dbReference>
<dbReference type="InterPro" id="IPR013324">
    <property type="entry name" value="RNA_pol_sigma_r3/r4-like"/>
</dbReference>
<evidence type="ECO:0000256" key="4">
    <source>
        <dbReference type="ARBA" id="ARBA00023163"/>
    </source>
</evidence>
<dbReference type="PANTHER" id="PTHR43133:SF51">
    <property type="entry name" value="RNA POLYMERASE SIGMA FACTOR"/>
    <property type="match status" value="1"/>
</dbReference>
<dbReference type="OrthoDB" id="9794508at2"/>
<accession>A0A544UX48</accession>
<dbReference type="RefSeq" id="WP_142507573.1">
    <property type="nucleotide sequence ID" value="NZ_SADV01000002.1"/>
</dbReference>
<dbReference type="InterPro" id="IPR013325">
    <property type="entry name" value="RNA_pol_sigma_r2"/>
</dbReference>
<gene>
    <name evidence="7" type="ORF">C7Y47_04015</name>
</gene>
<keyword evidence="2" id="KW-0805">Transcription regulation</keyword>
<dbReference type="InterPro" id="IPR039425">
    <property type="entry name" value="RNA_pol_sigma-70-like"/>
</dbReference>
<comment type="caution">
    <text evidence="7">The sequence shown here is derived from an EMBL/GenBank/DDBJ whole genome shotgun (WGS) entry which is preliminary data.</text>
</comment>
<dbReference type="NCBIfam" id="TIGR02937">
    <property type="entry name" value="sigma70-ECF"/>
    <property type="match status" value="1"/>
</dbReference>
<dbReference type="CDD" id="cd06171">
    <property type="entry name" value="Sigma70_r4"/>
    <property type="match status" value="1"/>
</dbReference>
<dbReference type="GO" id="GO:0006352">
    <property type="term" value="P:DNA-templated transcription initiation"/>
    <property type="evidence" value="ECO:0007669"/>
    <property type="project" value="InterPro"/>
</dbReference>
<protein>
    <submittedName>
        <fullName evidence="7">Sigma-70 family RNA polymerase sigma factor</fullName>
    </submittedName>
</protein>
<dbReference type="GO" id="GO:0016987">
    <property type="term" value="F:sigma factor activity"/>
    <property type="evidence" value="ECO:0007669"/>
    <property type="project" value="UniProtKB-KW"/>
</dbReference>
<dbReference type="Pfam" id="PF04542">
    <property type="entry name" value="Sigma70_r2"/>
    <property type="match status" value="1"/>
</dbReference>
<evidence type="ECO:0000256" key="3">
    <source>
        <dbReference type="ARBA" id="ARBA00023082"/>
    </source>
</evidence>
<dbReference type="Proteomes" id="UP000317944">
    <property type="component" value="Unassembled WGS sequence"/>
</dbReference>
<comment type="similarity">
    <text evidence="1">Belongs to the sigma-70 factor family. ECF subfamily.</text>
</comment>
<evidence type="ECO:0000256" key="2">
    <source>
        <dbReference type="ARBA" id="ARBA00023015"/>
    </source>
</evidence>
<reference evidence="7 8" key="1">
    <citation type="submission" date="2018-03" db="EMBL/GenBank/DDBJ databases">
        <title>Aerobic endospore-forming bacteria genome sequencing and assembly.</title>
        <authorList>
            <person name="Cavalcante D.A."/>
            <person name="Driks A."/>
            <person name="Putonti C."/>
            <person name="De-Souza M.T."/>
        </authorList>
    </citation>
    <scope>NUCLEOTIDE SEQUENCE [LARGE SCALE GENOMIC DNA]</scope>
    <source>
        <strain evidence="7 8">SDF0037</strain>
    </source>
</reference>
<sequence length="175" mass="20604">MSYIIRLIKKAQKGNEKAFLKLFQMYEADIYRMAFIYLKNEEEALDIVQETAYKAFDKIESLKEPAYIKTWLIKITISNSLNRLKKLEKIVPMQNEYIDNIQFEQGDHTVKVLLQQILEELTSDEKGIVLLKYYEGYTFQEIADTLQIPLGTVKSILYRALKKLRVQVEEADFYG</sequence>
<feature type="domain" description="RNA polymerase sigma-70 region 2" evidence="5">
    <location>
        <begin position="22"/>
        <end position="87"/>
    </location>
</feature>
<dbReference type="Pfam" id="PF08281">
    <property type="entry name" value="Sigma70_r4_2"/>
    <property type="match status" value="1"/>
</dbReference>
<dbReference type="SUPFAM" id="SSF88659">
    <property type="entry name" value="Sigma3 and sigma4 domains of RNA polymerase sigma factors"/>
    <property type="match status" value="1"/>
</dbReference>
<dbReference type="InterPro" id="IPR013249">
    <property type="entry name" value="RNA_pol_sigma70_r4_t2"/>
</dbReference>
<evidence type="ECO:0000256" key="1">
    <source>
        <dbReference type="ARBA" id="ARBA00010641"/>
    </source>
</evidence>
<proteinExistence type="inferred from homology"/>
<evidence type="ECO:0000259" key="5">
    <source>
        <dbReference type="Pfam" id="PF04542"/>
    </source>
</evidence>
<evidence type="ECO:0000313" key="8">
    <source>
        <dbReference type="Proteomes" id="UP000317944"/>
    </source>
</evidence>
<dbReference type="Gene3D" id="1.10.10.10">
    <property type="entry name" value="Winged helix-like DNA-binding domain superfamily/Winged helix DNA-binding domain"/>
    <property type="match status" value="1"/>
</dbReference>
<dbReference type="InterPro" id="IPR014284">
    <property type="entry name" value="RNA_pol_sigma-70_dom"/>
</dbReference>